<evidence type="ECO:0000313" key="2">
    <source>
        <dbReference type="Proteomes" id="UP001597181"/>
    </source>
</evidence>
<sequence length="50" mass="5383">MKLDGVLEKHPVDRATVETAKVGTNRRYLEAVGGDLSIEFVVGASRVQVA</sequence>
<accession>A0ABW3TSK9</accession>
<proteinExistence type="predicted"/>
<comment type="caution">
    <text evidence="1">The sequence shown here is derived from an EMBL/GenBank/DDBJ whole genome shotgun (WGS) entry which is preliminary data.</text>
</comment>
<gene>
    <name evidence="1" type="ORF">ACFQ3U_16365</name>
</gene>
<dbReference type="Proteomes" id="UP001597181">
    <property type="component" value="Unassembled WGS sequence"/>
</dbReference>
<dbReference type="RefSeq" id="WP_343961437.1">
    <property type="nucleotide sequence ID" value="NZ_BAAAKZ010000011.1"/>
</dbReference>
<organism evidence="1 2">
    <name type="scientific">Leucobacter albus</name>
    <dbReference type="NCBI Taxonomy" id="272210"/>
    <lineage>
        <taxon>Bacteria</taxon>
        <taxon>Bacillati</taxon>
        <taxon>Actinomycetota</taxon>
        <taxon>Actinomycetes</taxon>
        <taxon>Micrococcales</taxon>
        <taxon>Microbacteriaceae</taxon>
        <taxon>Leucobacter</taxon>
    </lineage>
</organism>
<protein>
    <submittedName>
        <fullName evidence="1">Uncharacterized protein</fullName>
    </submittedName>
</protein>
<evidence type="ECO:0000313" key="1">
    <source>
        <dbReference type="EMBL" id="MFD1203467.1"/>
    </source>
</evidence>
<keyword evidence="2" id="KW-1185">Reference proteome</keyword>
<dbReference type="EMBL" id="JBHTLY010000015">
    <property type="protein sequence ID" value="MFD1203467.1"/>
    <property type="molecule type" value="Genomic_DNA"/>
</dbReference>
<reference evidence="2" key="1">
    <citation type="journal article" date="2019" name="Int. J. Syst. Evol. Microbiol.">
        <title>The Global Catalogue of Microorganisms (GCM) 10K type strain sequencing project: providing services to taxonomists for standard genome sequencing and annotation.</title>
        <authorList>
            <consortium name="The Broad Institute Genomics Platform"/>
            <consortium name="The Broad Institute Genome Sequencing Center for Infectious Disease"/>
            <person name="Wu L."/>
            <person name="Ma J."/>
        </authorList>
    </citation>
    <scope>NUCLEOTIDE SEQUENCE [LARGE SCALE GENOMIC DNA]</scope>
    <source>
        <strain evidence="2">CCUG 50213</strain>
    </source>
</reference>
<name>A0ABW3TSK9_9MICO</name>